<dbReference type="EMBL" id="LAZR01000033">
    <property type="protein sequence ID" value="KKO01897.1"/>
    <property type="molecule type" value="Genomic_DNA"/>
</dbReference>
<proteinExistence type="predicted"/>
<dbReference type="AlphaFoldDB" id="A0A0F9XR41"/>
<accession>A0A0F9XR41</accession>
<sequence length="84" mass="9254">MPLEHYEGATVINGQISLDCSGTHDASTRAISDPDVSTLTQAAHRPGWHSGTLEEELRLAKYDQIKDMIGLRNFDSQGNLELET</sequence>
<comment type="caution">
    <text evidence="1">The sequence shown here is derived from an EMBL/GenBank/DDBJ whole genome shotgun (WGS) entry which is preliminary data.</text>
</comment>
<gene>
    <name evidence="1" type="ORF">LCGC14_0112520</name>
</gene>
<name>A0A0F9XR41_9ZZZZ</name>
<reference evidence="1" key="1">
    <citation type="journal article" date="2015" name="Nature">
        <title>Complex archaea that bridge the gap between prokaryotes and eukaryotes.</title>
        <authorList>
            <person name="Spang A."/>
            <person name="Saw J.H."/>
            <person name="Jorgensen S.L."/>
            <person name="Zaremba-Niedzwiedzka K."/>
            <person name="Martijn J."/>
            <person name="Lind A.E."/>
            <person name="van Eijk R."/>
            <person name="Schleper C."/>
            <person name="Guy L."/>
            <person name="Ettema T.J."/>
        </authorList>
    </citation>
    <scope>NUCLEOTIDE SEQUENCE</scope>
</reference>
<organism evidence="1">
    <name type="scientific">marine sediment metagenome</name>
    <dbReference type="NCBI Taxonomy" id="412755"/>
    <lineage>
        <taxon>unclassified sequences</taxon>
        <taxon>metagenomes</taxon>
        <taxon>ecological metagenomes</taxon>
    </lineage>
</organism>
<protein>
    <submittedName>
        <fullName evidence="1">Uncharacterized protein</fullName>
    </submittedName>
</protein>
<evidence type="ECO:0000313" key="1">
    <source>
        <dbReference type="EMBL" id="KKO01897.1"/>
    </source>
</evidence>